<dbReference type="SMART" id="SM00741">
    <property type="entry name" value="SapB"/>
    <property type="match status" value="1"/>
</dbReference>
<dbReference type="InterPro" id="IPR008139">
    <property type="entry name" value="SaposinB_dom"/>
</dbReference>
<dbReference type="Gene3D" id="1.10.225.10">
    <property type="entry name" value="Saposin-like"/>
    <property type="match status" value="1"/>
</dbReference>
<dbReference type="PROSITE" id="PS50015">
    <property type="entry name" value="SAP_B"/>
    <property type="match status" value="1"/>
</dbReference>
<evidence type="ECO:0000313" key="4">
    <source>
        <dbReference type="Proteomes" id="UP000237271"/>
    </source>
</evidence>
<accession>A0A2P4Y5H0</accession>
<evidence type="ECO:0000313" key="3">
    <source>
        <dbReference type="EMBL" id="POM73046.1"/>
    </source>
</evidence>
<gene>
    <name evidence="3" type="ORF">PHPALM_10146</name>
</gene>
<keyword evidence="4" id="KW-1185">Reference proteome</keyword>
<dbReference type="SUPFAM" id="SSF47862">
    <property type="entry name" value="Saposin"/>
    <property type="match status" value="1"/>
</dbReference>
<reference evidence="3 4" key="1">
    <citation type="journal article" date="2017" name="Genome Biol. Evol.">
        <title>Phytophthora megakarya and P. palmivora, closely related causal agents of cacao black pod rot, underwent increases in genome sizes and gene numbers by different mechanisms.</title>
        <authorList>
            <person name="Ali S.S."/>
            <person name="Shao J."/>
            <person name="Lary D.J."/>
            <person name="Kronmiller B."/>
            <person name="Shen D."/>
            <person name="Strem M.D."/>
            <person name="Amoako-Attah I."/>
            <person name="Akrofi A.Y."/>
            <person name="Begoude B.A."/>
            <person name="Ten Hoopen G.M."/>
            <person name="Coulibaly K."/>
            <person name="Kebe B.I."/>
            <person name="Melnick R.L."/>
            <person name="Guiltinan M.J."/>
            <person name="Tyler B.M."/>
            <person name="Meinhardt L.W."/>
            <person name="Bailey B.A."/>
        </authorList>
    </citation>
    <scope>NUCLEOTIDE SEQUENCE [LARGE SCALE GENOMIC DNA]</scope>
    <source>
        <strain evidence="4">sbr112.9</strain>
    </source>
</reference>
<dbReference type="EMBL" id="NCKW01005320">
    <property type="protein sequence ID" value="POM73046.1"/>
    <property type="molecule type" value="Genomic_DNA"/>
</dbReference>
<comment type="caution">
    <text evidence="3">The sequence shown here is derived from an EMBL/GenBank/DDBJ whole genome shotgun (WGS) entry which is preliminary data.</text>
</comment>
<name>A0A2P4Y5H0_9STRA</name>
<feature type="domain" description="Saposin B-type" evidence="2">
    <location>
        <begin position="41"/>
        <end position="119"/>
    </location>
</feature>
<dbReference type="Proteomes" id="UP000237271">
    <property type="component" value="Unassembled WGS sequence"/>
</dbReference>
<organism evidence="3 4">
    <name type="scientific">Phytophthora palmivora</name>
    <dbReference type="NCBI Taxonomy" id="4796"/>
    <lineage>
        <taxon>Eukaryota</taxon>
        <taxon>Sar</taxon>
        <taxon>Stramenopiles</taxon>
        <taxon>Oomycota</taxon>
        <taxon>Peronosporomycetes</taxon>
        <taxon>Peronosporales</taxon>
        <taxon>Peronosporaceae</taxon>
        <taxon>Phytophthora</taxon>
    </lineage>
</organism>
<keyword evidence="1" id="KW-1015">Disulfide bond</keyword>
<dbReference type="OrthoDB" id="69496at2759"/>
<dbReference type="InterPro" id="IPR011001">
    <property type="entry name" value="Saposin-like"/>
</dbReference>
<protein>
    <recommendedName>
        <fullName evidence="2">Saposin B-type domain-containing protein</fullName>
    </recommendedName>
</protein>
<evidence type="ECO:0000256" key="1">
    <source>
        <dbReference type="ARBA" id="ARBA00023157"/>
    </source>
</evidence>
<proteinExistence type="predicted"/>
<evidence type="ECO:0000259" key="2">
    <source>
        <dbReference type="PROSITE" id="PS50015"/>
    </source>
</evidence>
<sequence length="147" mass="16255">MKHEDAIIDSLKKNEDVETICTRIAECGSVAVKDVSEEKSMSMGCLFCEYTADLLEYAKDNEKALREAKLTLETMCTVLPPRARCDALSSKFDELTSLIREGKSPSEACHAISLCDADFVYSGSDEDPVVQGFAKARQSMNNVMEIQ</sequence>
<dbReference type="AlphaFoldDB" id="A0A2P4Y5H0"/>